<dbReference type="RefSeq" id="WP_379664136.1">
    <property type="nucleotide sequence ID" value="NZ_JBHUDG010000050.1"/>
</dbReference>
<dbReference type="PROSITE" id="PS51782">
    <property type="entry name" value="LYSM"/>
    <property type="match status" value="1"/>
</dbReference>
<comment type="caution">
    <text evidence="4">The sequence shown here is derived from an EMBL/GenBank/DDBJ whole genome shotgun (WGS) entry which is preliminary data.</text>
</comment>
<feature type="region of interest" description="Disordered" evidence="1">
    <location>
        <begin position="90"/>
        <end position="119"/>
    </location>
</feature>
<proteinExistence type="predicted"/>
<evidence type="ECO:0000313" key="4">
    <source>
        <dbReference type="EMBL" id="MFD1631770.1"/>
    </source>
</evidence>
<dbReference type="CDD" id="cd00118">
    <property type="entry name" value="LysM"/>
    <property type="match status" value="2"/>
</dbReference>
<dbReference type="SMART" id="SM00257">
    <property type="entry name" value="LysM"/>
    <property type="match status" value="2"/>
</dbReference>
<evidence type="ECO:0000313" key="5">
    <source>
        <dbReference type="Proteomes" id="UP001597118"/>
    </source>
</evidence>
<dbReference type="EMBL" id="JBHUDG010000050">
    <property type="protein sequence ID" value="MFD1631770.1"/>
    <property type="molecule type" value="Genomic_DNA"/>
</dbReference>
<evidence type="ECO:0000256" key="2">
    <source>
        <dbReference type="SAM" id="SignalP"/>
    </source>
</evidence>
<protein>
    <submittedName>
        <fullName evidence="4">LysM peptidoglycan-binding domain-containing protein</fullName>
    </submittedName>
</protein>
<evidence type="ECO:0000259" key="3">
    <source>
        <dbReference type="PROSITE" id="PS51782"/>
    </source>
</evidence>
<keyword evidence="5" id="KW-1185">Reference proteome</keyword>
<feature type="compositionally biased region" description="Polar residues" evidence="1">
    <location>
        <begin position="96"/>
        <end position="109"/>
    </location>
</feature>
<feature type="chain" id="PRO_5045654770" evidence="2">
    <location>
        <begin position="21"/>
        <end position="320"/>
    </location>
</feature>
<dbReference type="InterPro" id="IPR018392">
    <property type="entry name" value="LysM"/>
</dbReference>
<evidence type="ECO:0000256" key="1">
    <source>
        <dbReference type="SAM" id="MobiDB-lite"/>
    </source>
</evidence>
<dbReference type="PANTHER" id="PTHR33734:SF22">
    <property type="entry name" value="MEMBRANE-BOUND LYTIC MUREIN TRANSGLYCOSYLASE D"/>
    <property type="match status" value="1"/>
</dbReference>
<feature type="region of interest" description="Disordered" evidence="1">
    <location>
        <begin position="170"/>
        <end position="203"/>
    </location>
</feature>
<dbReference type="SUPFAM" id="SSF54106">
    <property type="entry name" value="LysM domain"/>
    <property type="match status" value="2"/>
</dbReference>
<dbReference type="Pfam" id="PF01476">
    <property type="entry name" value="LysM"/>
    <property type="match status" value="2"/>
</dbReference>
<dbReference type="Gene3D" id="3.10.350.10">
    <property type="entry name" value="LysM domain"/>
    <property type="match status" value="2"/>
</dbReference>
<dbReference type="Proteomes" id="UP001597118">
    <property type="component" value="Unassembled WGS sequence"/>
</dbReference>
<organism evidence="4 5">
    <name type="scientific">Pseudopedobacter beijingensis</name>
    <dbReference type="NCBI Taxonomy" id="1207056"/>
    <lineage>
        <taxon>Bacteria</taxon>
        <taxon>Pseudomonadati</taxon>
        <taxon>Bacteroidota</taxon>
        <taxon>Sphingobacteriia</taxon>
        <taxon>Sphingobacteriales</taxon>
        <taxon>Sphingobacteriaceae</taxon>
        <taxon>Pseudopedobacter</taxon>
    </lineage>
</organism>
<name>A0ABW4IG68_9SPHI</name>
<gene>
    <name evidence="4" type="ORF">ACFSAH_17990</name>
</gene>
<feature type="signal peptide" evidence="2">
    <location>
        <begin position="1"/>
        <end position="20"/>
    </location>
</feature>
<accession>A0ABW4IG68</accession>
<dbReference type="InterPro" id="IPR036779">
    <property type="entry name" value="LysM_dom_sf"/>
</dbReference>
<feature type="compositionally biased region" description="Low complexity" evidence="1">
    <location>
        <begin position="194"/>
        <end position="203"/>
    </location>
</feature>
<reference evidence="5" key="1">
    <citation type="journal article" date="2019" name="Int. J. Syst. Evol. Microbiol.">
        <title>The Global Catalogue of Microorganisms (GCM) 10K type strain sequencing project: providing services to taxonomists for standard genome sequencing and annotation.</title>
        <authorList>
            <consortium name="The Broad Institute Genomics Platform"/>
            <consortium name="The Broad Institute Genome Sequencing Center for Infectious Disease"/>
            <person name="Wu L."/>
            <person name="Ma J."/>
        </authorList>
    </citation>
    <scope>NUCLEOTIDE SEQUENCE [LARGE SCALE GENOMIC DNA]</scope>
    <source>
        <strain evidence="5">CCUG 53762</strain>
    </source>
</reference>
<sequence>MKLKNILLIALSISSYSALASSVRDSIGIENLSGKKIILHKVEPKETYYSLSRRYNVPPKSIMDFNSNVPLSIGSVVKVPTSIDFKERKPIVFNDNPPSSSSTANTGSKTGDKRESTHVVQAKETLYGIASKYNMRVDDLKLLNNLTGNNLSVGQTLKVLINDTVSSKPEVITNNEGKPEVVKPKPVPPPVTTPPASSTNNPSKIRYVDSTDSGENLQIPKNRYGITEKNERGVAVWINDENLDNTKSYALHSIAPIGTIIKISNPMTNRSVFAKVVGKYTENETTKDVIIVINKAVADALGALDKRFLVNITYGLPNDR</sequence>
<dbReference type="PANTHER" id="PTHR33734">
    <property type="entry name" value="LYSM DOMAIN-CONTAINING GPI-ANCHORED PROTEIN 2"/>
    <property type="match status" value="1"/>
</dbReference>
<keyword evidence="2" id="KW-0732">Signal</keyword>
<feature type="domain" description="LysM" evidence="3">
    <location>
        <begin position="116"/>
        <end position="159"/>
    </location>
</feature>